<organism evidence="1 2">
    <name type="scientific">Tetranychus urticae</name>
    <name type="common">Two-spotted spider mite</name>
    <dbReference type="NCBI Taxonomy" id="32264"/>
    <lineage>
        <taxon>Eukaryota</taxon>
        <taxon>Metazoa</taxon>
        <taxon>Ecdysozoa</taxon>
        <taxon>Arthropoda</taxon>
        <taxon>Chelicerata</taxon>
        <taxon>Arachnida</taxon>
        <taxon>Acari</taxon>
        <taxon>Acariformes</taxon>
        <taxon>Trombidiformes</taxon>
        <taxon>Prostigmata</taxon>
        <taxon>Eleutherengona</taxon>
        <taxon>Raphignathae</taxon>
        <taxon>Tetranychoidea</taxon>
        <taxon>Tetranychidae</taxon>
        <taxon>Tetranychus</taxon>
    </lineage>
</organism>
<accession>T1K3W2</accession>
<reference evidence="2" key="1">
    <citation type="submission" date="2011-08" db="EMBL/GenBank/DDBJ databases">
        <authorList>
            <person name="Rombauts S."/>
        </authorList>
    </citation>
    <scope>NUCLEOTIDE SEQUENCE</scope>
    <source>
        <strain evidence="2">London</strain>
    </source>
</reference>
<reference evidence="1" key="2">
    <citation type="submission" date="2015-06" db="UniProtKB">
        <authorList>
            <consortium name="EnsemblMetazoa"/>
        </authorList>
    </citation>
    <scope>IDENTIFICATION</scope>
</reference>
<name>T1K3W2_TETUR</name>
<dbReference type="HOGENOM" id="CLU_3351661_0_0_1"/>
<dbReference type="EnsemblMetazoa" id="tetur05g00450.1">
    <property type="protein sequence ID" value="tetur05g00450.1"/>
    <property type="gene ID" value="tetur05g00450"/>
</dbReference>
<proteinExistence type="predicted"/>
<dbReference type="Proteomes" id="UP000015104">
    <property type="component" value="Unassembled WGS sequence"/>
</dbReference>
<keyword evidence="2" id="KW-1185">Reference proteome</keyword>
<dbReference type="AlphaFoldDB" id="T1K3W2"/>
<evidence type="ECO:0000313" key="1">
    <source>
        <dbReference type="EnsemblMetazoa" id="tetur05g00450.1"/>
    </source>
</evidence>
<sequence>MTDMITIHKNHWTIKCEFSYRLKSKAQWGQRLLVRNK</sequence>
<dbReference type="EMBL" id="CAEY01001560">
    <property type="status" value="NOT_ANNOTATED_CDS"/>
    <property type="molecule type" value="Genomic_DNA"/>
</dbReference>
<evidence type="ECO:0000313" key="2">
    <source>
        <dbReference type="Proteomes" id="UP000015104"/>
    </source>
</evidence>
<protein>
    <submittedName>
        <fullName evidence="1">Uncharacterized protein</fullName>
    </submittedName>
</protein>